<feature type="region of interest" description="Disordered" evidence="1">
    <location>
        <begin position="405"/>
        <end position="427"/>
    </location>
</feature>
<accession>G0UXP1</accession>
<dbReference type="InterPro" id="IPR046341">
    <property type="entry name" value="SET_dom_sf"/>
</dbReference>
<reference evidence="3" key="1">
    <citation type="journal article" date="2012" name="Proc. Natl. Acad. Sci. U.S.A.">
        <title>Antigenic diversity is generated by distinct evolutionary mechanisms in African trypanosome species.</title>
        <authorList>
            <person name="Jackson A.P."/>
            <person name="Berry A."/>
            <person name="Aslett M."/>
            <person name="Allison H.C."/>
            <person name="Burton P."/>
            <person name="Vavrova-Anderson J."/>
            <person name="Brown R."/>
            <person name="Browne H."/>
            <person name="Corton N."/>
            <person name="Hauser H."/>
            <person name="Gamble J."/>
            <person name="Gilderthorp R."/>
            <person name="Marcello L."/>
            <person name="McQuillan J."/>
            <person name="Otto T.D."/>
            <person name="Quail M.A."/>
            <person name="Sanders M.J."/>
            <person name="van Tonder A."/>
            <person name="Ginger M.L."/>
            <person name="Field M.C."/>
            <person name="Barry J.D."/>
            <person name="Hertz-Fowler C."/>
            <person name="Berriman M."/>
        </authorList>
    </citation>
    <scope>NUCLEOTIDE SEQUENCE</scope>
    <source>
        <strain evidence="3">IL3000</strain>
    </source>
</reference>
<dbReference type="CDD" id="cd20071">
    <property type="entry name" value="SET_SMYD"/>
    <property type="match status" value="1"/>
</dbReference>
<dbReference type="SUPFAM" id="SSF82199">
    <property type="entry name" value="SET domain"/>
    <property type="match status" value="1"/>
</dbReference>
<proteinExistence type="predicted"/>
<protein>
    <recommendedName>
        <fullName evidence="2">SET domain-containing protein</fullName>
    </recommendedName>
</protein>
<dbReference type="Gene3D" id="2.170.270.10">
    <property type="entry name" value="SET domain"/>
    <property type="match status" value="1"/>
</dbReference>
<evidence type="ECO:0000313" key="3">
    <source>
        <dbReference type="EMBL" id="CCC94158.1"/>
    </source>
</evidence>
<dbReference type="EMBL" id="HE575323">
    <property type="protein sequence ID" value="CCC94158.1"/>
    <property type="molecule type" value="Genomic_DNA"/>
</dbReference>
<organism evidence="3">
    <name type="scientific">Trypanosoma congolense (strain IL3000)</name>
    <dbReference type="NCBI Taxonomy" id="1068625"/>
    <lineage>
        <taxon>Eukaryota</taxon>
        <taxon>Discoba</taxon>
        <taxon>Euglenozoa</taxon>
        <taxon>Kinetoplastea</taxon>
        <taxon>Metakinetoplastina</taxon>
        <taxon>Trypanosomatida</taxon>
        <taxon>Trypanosomatidae</taxon>
        <taxon>Trypanosoma</taxon>
        <taxon>Nannomonas</taxon>
    </lineage>
</organism>
<dbReference type="InterPro" id="IPR053185">
    <property type="entry name" value="SET_domain_protein"/>
</dbReference>
<dbReference type="Pfam" id="PF00856">
    <property type="entry name" value="SET"/>
    <property type="match status" value="1"/>
</dbReference>
<dbReference type="PANTHER" id="PTHR47332:SF4">
    <property type="entry name" value="SET DOMAIN-CONTAINING PROTEIN 5"/>
    <property type="match status" value="1"/>
</dbReference>
<feature type="compositionally biased region" description="Basic and acidic residues" evidence="1">
    <location>
        <begin position="749"/>
        <end position="763"/>
    </location>
</feature>
<dbReference type="PROSITE" id="PS50280">
    <property type="entry name" value="SET"/>
    <property type="match status" value="1"/>
</dbReference>
<feature type="region of interest" description="Disordered" evidence="1">
    <location>
        <begin position="726"/>
        <end position="763"/>
    </location>
</feature>
<feature type="compositionally biased region" description="Basic and acidic residues" evidence="1">
    <location>
        <begin position="409"/>
        <end position="419"/>
    </location>
</feature>
<evidence type="ECO:0000259" key="2">
    <source>
        <dbReference type="PROSITE" id="PS50280"/>
    </source>
</evidence>
<dbReference type="AlphaFoldDB" id="G0UXP1"/>
<dbReference type="SMART" id="SM00317">
    <property type="entry name" value="SET"/>
    <property type="match status" value="1"/>
</dbReference>
<name>G0UXP1_TRYCI</name>
<dbReference type="InterPro" id="IPR001214">
    <property type="entry name" value="SET_dom"/>
</dbReference>
<feature type="domain" description="SET" evidence="2">
    <location>
        <begin position="358"/>
        <end position="602"/>
    </location>
</feature>
<evidence type="ECO:0000256" key="1">
    <source>
        <dbReference type="SAM" id="MobiDB-lite"/>
    </source>
</evidence>
<sequence length="976" mass="108127">MVESTSTLLESLRGTLKENPHCVASATRAGKELFHVLKRSLRQNVGEASGNGEITDGWEVQSGELYKQANELLVQAVIIILECCGKNEKCKDGMFACDEEEGNAAAILLQATGANNTNDGLTVLYRLWVRARAAYRAWRWCEAHVTLLPGGDPALCCSGLYDLLPVSEWWWRPESGGAMGHSAVTNTAGDDSWTLFEDLFPSKPSACPNSCRKLHEIETTLEFLGELCVSDTLFTHRIAVSCDTLRRLFTGMAVARLQQARLFSYLSFVKEGVTARRVSSGGEPSKDEARLENKKMLWIRREGLSIAFCCLIEAFTAVQVATMQFNASCDELRMHIRLAMFGVEQTTRNEEEVTQSDCGFFLHPSAEPCSNQWHINHGVGLITTNGITEATIILEDKPLLLVEVPSSRKRPEKEEKQDGDVVSAPNTERSSVVGAALELFLRGGLVHRDEATIAHIAKALQTGRLLGDPSAAPATWAALHLLAMITPPKESDTIGSYGVARKDVGLAEGFSRDISDLVHCWENRSIPLEAPQEIRIKQQEVLNTRRRVMCSAISLINHSCKPNAMLSFSFNKDDSCEKGEECIRVIALRDIEPGEEITVSYLPSLLLPKSLKDEQNGFRCRCSFCTTKTALLEGVMCPECRQLIYDEATSEKDSESAQGREGFQLQCHARQGSSCVFGTLPSTKRTRSFQHASDCMRAKCSTYEELSKQTLQGYANALSEARSEFMTDNGSSGANNGTSGHGQCPVGDKPSDPGSERRNLRTRTREVCTDDNFECGRLARRGMRCMMDLDSLACGLPTTHHVRIQTRLECLAISLNANLTPDDSLRLLALCEELLEDLQRILPLNYPLLTGVRLQYAFVRGRHITEITNADHDTQGHGHGCCGGVRENAALMSLPFLKDEVIRECIVRSFQEYYVSFGWQYAARPQEELLLSYLQDYPLELLMCGVESVEHLTLLSLMYDASQECLYGSAGALRDC</sequence>
<feature type="compositionally biased region" description="Low complexity" evidence="1">
    <location>
        <begin position="729"/>
        <end position="742"/>
    </location>
</feature>
<gene>
    <name evidence="3" type="ORF">TCIL3000_10_9360</name>
</gene>
<dbReference type="VEuPathDB" id="TriTrypDB:TcIL3000_10_9360"/>
<dbReference type="PANTHER" id="PTHR47332">
    <property type="entry name" value="SET DOMAIN-CONTAINING PROTEIN 5"/>
    <property type="match status" value="1"/>
</dbReference>